<dbReference type="SUPFAM" id="SSF53720">
    <property type="entry name" value="ALDH-like"/>
    <property type="match status" value="1"/>
</dbReference>
<dbReference type="EC" id="1.2.1.21" evidence="6"/>
<sequence length="478" mass="51768">MRTYLQFINGKLVPGLSDSMIEVENPSTGKIMAHTPNGGREDAMAALEAAHRAQSGWAALTSAARAEYLKKFAAVIRKNRLVLGRILADEQAKTHPLAQVEVDFTADYFDYYAGWARIYEGEIIQSDRPRENILLYRQPIGVVVGICPWNFPFFVMARKVAPSLLVGCTAVIKPSSVAPATTMEFARLVAEEVDLPAGVLNIITGGGSSMGEALASSPQADMVSLTGSVEAGQRIIAASVENVTKVSLELGGKAPAIVCLDADQDLAVKAITASRTIFSGQVCNCAERLYVHESIADQFAEKLAVAFNNVRLGNPFDDPAPDMCSQISAEHLAKIEGMVARAQADGAETVTGGARAPRGNGYFYTPTLLRNCHQNMEIVRKEVFGPVLPMLTFRDLDEAIALSNDCEYGLTSSIYTRNISSALEAVNKLKFGETYVNRENFEAMQGFHAGWRKSGIGGADGKHGLMEYLQTHVAYIQY</sequence>
<keyword evidence="2 4" id="KW-0560">Oxidoreductase</keyword>
<dbReference type="CDD" id="cd07088">
    <property type="entry name" value="ALDH_LactADH-AldA"/>
    <property type="match status" value="1"/>
</dbReference>
<keyword evidence="7" id="KW-1185">Reference proteome</keyword>
<comment type="caution">
    <text evidence="6">The sequence shown here is derived from an EMBL/GenBank/DDBJ whole genome shotgun (WGS) entry which is preliminary data.</text>
</comment>
<dbReference type="AlphaFoldDB" id="A0A7W8FG33"/>
<name>A0A7W8FG33_9BACT</name>
<dbReference type="PANTHER" id="PTHR43353">
    <property type="entry name" value="SUCCINATE-SEMIALDEHYDE DEHYDROGENASE, MITOCHONDRIAL"/>
    <property type="match status" value="1"/>
</dbReference>
<dbReference type="InterPro" id="IPR016163">
    <property type="entry name" value="Ald_DH_C"/>
</dbReference>
<evidence type="ECO:0000256" key="2">
    <source>
        <dbReference type="ARBA" id="ARBA00023002"/>
    </source>
</evidence>
<dbReference type="InterPro" id="IPR016162">
    <property type="entry name" value="Ald_DH_N"/>
</dbReference>
<evidence type="ECO:0000313" key="6">
    <source>
        <dbReference type="EMBL" id="MBB5143526.1"/>
    </source>
</evidence>
<evidence type="ECO:0000256" key="3">
    <source>
        <dbReference type="PROSITE-ProRule" id="PRU10007"/>
    </source>
</evidence>
<organism evidence="6 7">
    <name type="scientific">Desulfovibrio intestinalis</name>
    <dbReference type="NCBI Taxonomy" id="58621"/>
    <lineage>
        <taxon>Bacteria</taxon>
        <taxon>Pseudomonadati</taxon>
        <taxon>Thermodesulfobacteriota</taxon>
        <taxon>Desulfovibrionia</taxon>
        <taxon>Desulfovibrionales</taxon>
        <taxon>Desulfovibrionaceae</taxon>
        <taxon>Desulfovibrio</taxon>
    </lineage>
</organism>
<dbReference type="PROSITE" id="PS00687">
    <property type="entry name" value="ALDEHYDE_DEHYDR_GLU"/>
    <property type="match status" value="1"/>
</dbReference>
<comment type="similarity">
    <text evidence="1 4">Belongs to the aldehyde dehydrogenase family.</text>
</comment>
<dbReference type="InterPro" id="IPR050740">
    <property type="entry name" value="Aldehyde_DH_Superfamily"/>
</dbReference>
<dbReference type="Gene3D" id="3.40.605.10">
    <property type="entry name" value="Aldehyde Dehydrogenase, Chain A, domain 1"/>
    <property type="match status" value="1"/>
</dbReference>
<dbReference type="GO" id="GO:0008911">
    <property type="term" value="F:lactaldehyde dehydrogenase (NAD+) activity"/>
    <property type="evidence" value="ECO:0007669"/>
    <property type="project" value="UniProtKB-EC"/>
</dbReference>
<dbReference type="GO" id="GO:0050569">
    <property type="term" value="F:glycolaldehyde dehydrogenase (NAD+) activity"/>
    <property type="evidence" value="ECO:0007669"/>
    <property type="project" value="UniProtKB-EC"/>
</dbReference>
<reference evidence="6 7" key="1">
    <citation type="submission" date="2020-08" db="EMBL/GenBank/DDBJ databases">
        <title>Genomic Encyclopedia of Type Strains, Phase IV (KMG-IV): sequencing the most valuable type-strain genomes for metagenomic binning, comparative biology and taxonomic classification.</title>
        <authorList>
            <person name="Goeker M."/>
        </authorList>
    </citation>
    <scope>NUCLEOTIDE SEQUENCE [LARGE SCALE GENOMIC DNA]</scope>
    <source>
        <strain evidence="6 7">DSM 11275</strain>
    </source>
</reference>
<evidence type="ECO:0000259" key="5">
    <source>
        <dbReference type="Pfam" id="PF00171"/>
    </source>
</evidence>
<dbReference type="Pfam" id="PF00171">
    <property type="entry name" value="Aldedh"/>
    <property type="match status" value="1"/>
</dbReference>
<dbReference type="FunFam" id="3.40.309.10:FF:000009">
    <property type="entry name" value="Aldehyde dehydrogenase A"/>
    <property type="match status" value="1"/>
</dbReference>
<dbReference type="Gene3D" id="3.40.309.10">
    <property type="entry name" value="Aldehyde Dehydrogenase, Chain A, domain 2"/>
    <property type="match status" value="1"/>
</dbReference>
<evidence type="ECO:0000313" key="7">
    <source>
        <dbReference type="Proteomes" id="UP000539075"/>
    </source>
</evidence>
<dbReference type="PANTHER" id="PTHR43353:SF5">
    <property type="entry name" value="SUCCINATE-SEMIALDEHYDE DEHYDROGENASE, MITOCHONDRIAL"/>
    <property type="match status" value="1"/>
</dbReference>
<dbReference type="InterPro" id="IPR015590">
    <property type="entry name" value="Aldehyde_DH_dom"/>
</dbReference>
<dbReference type="Proteomes" id="UP000539075">
    <property type="component" value="Unassembled WGS sequence"/>
</dbReference>
<dbReference type="RefSeq" id="WP_183719105.1">
    <property type="nucleotide sequence ID" value="NZ_JACHGO010000004.1"/>
</dbReference>
<evidence type="ECO:0000256" key="1">
    <source>
        <dbReference type="ARBA" id="ARBA00009986"/>
    </source>
</evidence>
<dbReference type="EC" id="1.2.1.22" evidence="6"/>
<dbReference type="GO" id="GO:0009450">
    <property type="term" value="P:gamma-aminobutyric acid catabolic process"/>
    <property type="evidence" value="ECO:0007669"/>
    <property type="project" value="TreeGrafter"/>
</dbReference>
<protein>
    <submittedName>
        <fullName evidence="6">Lactaldehyde dehydrogenase/glycolaldehyde dehydrogenase</fullName>
        <ecNumber evidence="6">1.2.1.21</ecNumber>
        <ecNumber evidence="6">1.2.1.22</ecNumber>
    </submittedName>
</protein>
<dbReference type="GO" id="GO:0005829">
    <property type="term" value="C:cytosol"/>
    <property type="evidence" value="ECO:0007669"/>
    <property type="project" value="TreeGrafter"/>
</dbReference>
<evidence type="ECO:0000256" key="4">
    <source>
        <dbReference type="RuleBase" id="RU003345"/>
    </source>
</evidence>
<feature type="active site" evidence="3">
    <location>
        <position position="249"/>
    </location>
</feature>
<feature type="domain" description="Aldehyde dehydrogenase" evidence="5">
    <location>
        <begin position="19"/>
        <end position="472"/>
    </location>
</feature>
<accession>A0A7W8FG33</accession>
<dbReference type="EMBL" id="JACHGO010000004">
    <property type="protein sequence ID" value="MBB5143526.1"/>
    <property type="molecule type" value="Genomic_DNA"/>
</dbReference>
<dbReference type="InterPro" id="IPR016161">
    <property type="entry name" value="Ald_DH/histidinol_DH"/>
</dbReference>
<gene>
    <name evidence="6" type="ORF">HNQ38_001623</name>
</gene>
<dbReference type="InterPro" id="IPR029510">
    <property type="entry name" value="Ald_DH_CS_GLU"/>
</dbReference>
<dbReference type="FunFam" id="3.40.605.10:FF:000007">
    <property type="entry name" value="NAD/NADP-dependent betaine aldehyde dehydrogenase"/>
    <property type="match status" value="1"/>
</dbReference>
<dbReference type="GO" id="GO:0004777">
    <property type="term" value="F:succinate-semialdehyde dehydrogenase (NAD+) activity"/>
    <property type="evidence" value="ECO:0007669"/>
    <property type="project" value="TreeGrafter"/>
</dbReference>
<proteinExistence type="inferred from homology"/>
<dbReference type="NCBIfam" id="NF007497">
    <property type="entry name" value="PRK10090.1"/>
    <property type="match status" value="1"/>
</dbReference>